<keyword evidence="10 14" id="KW-0472">Membrane</keyword>
<dbReference type="InterPro" id="IPR050174">
    <property type="entry name" value="Protocadherin/Cadherin-CA"/>
</dbReference>
<dbReference type="GO" id="GO:0005509">
    <property type="term" value="F:calcium ion binding"/>
    <property type="evidence" value="ECO:0007669"/>
    <property type="project" value="UniProtKB-UniRule"/>
</dbReference>
<feature type="domain" description="Cadherin" evidence="16">
    <location>
        <begin position="607"/>
        <end position="709"/>
    </location>
</feature>
<dbReference type="Pfam" id="PF00028">
    <property type="entry name" value="Cadherin"/>
    <property type="match status" value="4"/>
</dbReference>
<keyword evidence="7 12" id="KW-0106">Calcium</keyword>
<evidence type="ECO:0000256" key="3">
    <source>
        <dbReference type="ARBA" id="ARBA00022692"/>
    </source>
</evidence>
<dbReference type="PRINTS" id="PR00205">
    <property type="entry name" value="CADHERIN"/>
</dbReference>
<evidence type="ECO:0000256" key="12">
    <source>
        <dbReference type="PROSITE-ProRule" id="PRU00043"/>
    </source>
</evidence>
<keyword evidence="4" id="KW-0479">Metal-binding</keyword>
<feature type="transmembrane region" description="Helical" evidence="14">
    <location>
        <begin position="870"/>
        <end position="896"/>
    </location>
</feature>
<dbReference type="Proteomes" id="UP000215902">
    <property type="component" value="Unassembled WGS sequence"/>
</dbReference>
<feature type="domain" description="Cadherin" evidence="16">
    <location>
        <begin position="713"/>
        <end position="850"/>
    </location>
</feature>
<evidence type="ECO:0000256" key="5">
    <source>
        <dbReference type="ARBA" id="ARBA00022729"/>
    </source>
</evidence>
<dbReference type="FunFam" id="2.60.40.60:FF:000020">
    <property type="entry name" value="Dachsous cadherin-related 1b"/>
    <property type="match status" value="2"/>
</dbReference>
<gene>
    <name evidence="17" type="ORF">BOX15_Mlig027051g1</name>
</gene>
<evidence type="ECO:0000259" key="16">
    <source>
        <dbReference type="PROSITE" id="PS50268"/>
    </source>
</evidence>
<keyword evidence="18" id="KW-1185">Reference proteome</keyword>
<keyword evidence="2" id="KW-1003">Cell membrane</keyword>
<reference evidence="17 18" key="1">
    <citation type="submission" date="2017-06" db="EMBL/GenBank/DDBJ databases">
        <title>A platform for efficient transgenesis in Macrostomum lignano, a flatworm model organism for stem cell research.</title>
        <authorList>
            <person name="Berezikov E."/>
        </authorList>
    </citation>
    <scope>NUCLEOTIDE SEQUENCE [LARGE SCALE GENOMIC DNA]</scope>
    <source>
        <strain evidence="17">DV1</strain>
        <tissue evidence="17">Whole organism</tissue>
    </source>
</reference>
<evidence type="ECO:0000256" key="9">
    <source>
        <dbReference type="ARBA" id="ARBA00022989"/>
    </source>
</evidence>
<dbReference type="SMART" id="SM00112">
    <property type="entry name" value="CA"/>
    <property type="match status" value="7"/>
</dbReference>
<evidence type="ECO:0000256" key="2">
    <source>
        <dbReference type="ARBA" id="ARBA00022475"/>
    </source>
</evidence>
<evidence type="ECO:0000256" key="4">
    <source>
        <dbReference type="ARBA" id="ARBA00022723"/>
    </source>
</evidence>
<feature type="domain" description="Cadherin" evidence="16">
    <location>
        <begin position="173"/>
        <end position="266"/>
    </location>
</feature>
<keyword evidence="5 15" id="KW-0732">Signal</keyword>
<keyword evidence="9 14" id="KW-1133">Transmembrane helix</keyword>
<sequence length="1182" mass="128856">MSVFLPHLYQFPLLLLLLLLRPHSIRCSSEQARCSVVEEQPKGSLVCNLRVQSPPPASSTGLYQLIEQQSSDPAANLFELHRSTGLLVVNQPIDRESIRGCRTNPNRVCQVEVTAMFQPNPKDAAGMRLINVQVLIEDINDNPPEFLTLSSRGVFHSLIREHDRQARVLLPRATDPDAGRNGSVTYSFPDGLRYSSPYSKFSLVNGDEGTPELRVVGDIDLEGEERGVRIIELTVQASDEGEPRRLHSNLTVRLAVENTNDFEPQFENGRRLVPLSIPENATVNSVVYRVRATDPDEQEGQLSRLRYSLRSVGDPLQQPFRIDSVSGEIRLASSLDAERQQVFSLEVRAVDGHQPDPRTASMTISVKVEDVNDNAPDIKVSPVPSAPVVSVLENQPPTILALIDITDKDVDERNRRLDCEVSEFNQAQDAFALQPDAASGGHRDNPSRLRYILRNIRPLDRERVSEYSLRLVCHDSAGLTATSNIPIRVQDVNDSPPRFLKSHETMQVSENQPAGTVIGSLLAQDDDEGENALTVYQVSDQCFPYLGIGPRNGSLYTRVSFDRELNSSIACTVTAHDARKPELSAAIGVRIDIKDQNDCSPVFLGTQSGNFTFKVPENSQFGSLIGQLVAKDNDEGVNGRVTFSLAKPNSMFRVLPDGGIKLVARQLDRERSDSHRLFVKAMDHGIPPRWTTAEVLIQVLDENDNSPRFLFPSNRNSTLNVSVHERPGAELAMISADDADFGDNGRLVYSLLGAADTDVIASTTNTVSMPFCDVSLFHLNPGSGLLVLRQSPPIRFADSRVCKLTVRAEDAGPLASARRSSQQSLTVRFTGQQPRRGEGGEGVSDGQPAGDAGRNRGLDGGGSGSDAHDLVVVTVCVGLSFLVLLCVVLLLAYFCYYLQPPGQAAAEDPQDGAARGVGGSRRATGDGLARGRKKQRGWLAKLGLGGVSSNNGGNFDDSTSPTAEHRSDRAMGGRGFISMPVRPPQALLKSAVTDESDDEFATAGLQYFSNRHSSVKQSGYYQRPRYQQNQMHRRNSEDSDVASAMLPQYAAAAVDASDTDLEIGANSKTSFFRGGLGRLNSMSSEGAKNGSFPESYYKSLRPPSTEPTRRRWPGSQEQQQQSLLLKEMPSTAAIPSQKFQTVRYLVDSSNTSSTGAGSGRTAEGGGRGGFVYGSPYLTSSFV</sequence>
<evidence type="ECO:0000256" key="14">
    <source>
        <dbReference type="SAM" id="Phobius"/>
    </source>
</evidence>
<evidence type="ECO:0000256" key="15">
    <source>
        <dbReference type="SAM" id="SignalP"/>
    </source>
</evidence>
<evidence type="ECO:0000313" key="18">
    <source>
        <dbReference type="Proteomes" id="UP000215902"/>
    </source>
</evidence>
<dbReference type="Gene3D" id="2.60.40.60">
    <property type="entry name" value="Cadherins"/>
    <property type="match status" value="7"/>
</dbReference>
<keyword evidence="11" id="KW-0325">Glycoprotein</keyword>
<evidence type="ECO:0000256" key="11">
    <source>
        <dbReference type="ARBA" id="ARBA00023180"/>
    </source>
</evidence>
<protein>
    <recommendedName>
        <fullName evidence="16">Cadherin domain-containing protein</fullName>
    </recommendedName>
</protein>
<dbReference type="AlphaFoldDB" id="A0A267DWJ2"/>
<feature type="region of interest" description="Disordered" evidence="13">
    <location>
        <begin position="1084"/>
        <end position="1122"/>
    </location>
</feature>
<dbReference type="FunFam" id="2.60.40.60:FF:000123">
    <property type="entry name" value="Protocadherin beta 4"/>
    <property type="match status" value="1"/>
</dbReference>
<feature type="domain" description="Cadherin" evidence="16">
    <location>
        <begin position="500"/>
        <end position="603"/>
    </location>
</feature>
<feature type="region of interest" description="Disordered" evidence="13">
    <location>
        <begin position="1148"/>
        <end position="1169"/>
    </location>
</feature>
<name>A0A267DWJ2_9PLAT</name>
<keyword evidence="3 14" id="KW-0812">Transmembrane</keyword>
<dbReference type="InterPro" id="IPR002126">
    <property type="entry name" value="Cadherin-like_dom"/>
</dbReference>
<dbReference type="GO" id="GO:0007156">
    <property type="term" value="P:homophilic cell adhesion via plasma membrane adhesion molecules"/>
    <property type="evidence" value="ECO:0007669"/>
    <property type="project" value="InterPro"/>
</dbReference>
<proteinExistence type="predicted"/>
<dbReference type="PANTHER" id="PTHR24028">
    <property type="entry name" value="CADHERIN-87A"/>
    <property type="match status" value="1"/>
</dbReference>
<dbReference type="PANTHER" id="PTHR24028:SF146">
    <property type="entry name" value="CADHERIN 96CB, ISOFORM D-RELATED"/>
    <property type="match status" value="1"/>
</dbReference>
<evidence type="ECO:0000256" key="10">
    <source>
        <dbReference type="ARBA" id="ARBA00023136"/>
    </source>
</evidence>
<accession>A0A267DWJ2</accession>
<feature type="region of interest" description="Disordered" evidence="13">
    <location>
        <begin position="904"/>
        <end position="933"/>
    </location>
</feature>
<dbReference type="GO" id="GO:0005886">
    <property type="term" value="C:plasma membrane"/>
    <property type="evidence" value="ECO:0007669"/>
    <property type="project" value="UniProtKB-SubCell"/>
</dbReference>
<feature type="region of interest" description="Disordered" evidence="13">
    <location>
        <begin position="950"/>
        <end position="972"/>
    </location>
</feature>
<dbReference type="InterPro" id="IPR020894">
    <property type="entry name" value="Cadherin_CS"/>
</dbReference>
<keyword evidence="6" id="KW-0677">Repeat</keyword>
<dbReference type="EMBL" id="NIVC01003160">
    <property type="protein sequence ID" value="PAA52939.1"/>
    <property type="molecule type" value="Genomic_DNA"/>
</dbReference>
<dbReference type="SUPFAM" id="SSF49313">
    <property type="entry name" value="Cadherin-like"/>
    <property type="match status" value="7"/>
</dbReference>
<dbReference type="OrthoDB" id="6252479at2759"/>
<feature type="domain" description="Cadherin" evidence="16">
    <location>
        <begin position="383"/>
        <end position="499"/>
    </location>
</feature>
<feature type="region of interest" description="Disordered" evidence="13">
    <location>
        <begin position="813"/>
        <end position="863"/>
    </location>
</feature>
<evidence type="ECO:0000313" key="17">
    <source>
        <dbReference type="EMBL" id="PAA52939.1"/>
    </source>
</evidence>
<comment type="caution">
    <text evidence="17">The sequence shown here is derived from an EMBL/GenBank/DDBJ whole genome shotgun (WGS) entry which is preliminary data.</text>
</comment>
<feature type="domain" description="Cadherin" evidence="16">
    <location>
        <begin position="28"/>
        <end position="146"/>
    </location>
</feature>
<keyword evidence="8" id="KW-0130">Cell adhesion</keyword>
<dbReference type="InterPro" id="IPR015919">
    <property type="entry name" value="Cadherin-like_sf"/>
</dbReference>
<evidence type="ECO:0000256" key="7">
    <source>
        <dbReference type="ARBA" id="ARBA00022837"/>
    </source>
</evidence>
<feature type="domain" description="Cadherin" evidence="16">
    <location>
        <begin position="276"/>
        <end position="378"/>
    </location>
</feature>
<dbReference type="PROSITE" id="PS50268">
    <property type="entry name" value="CADHERIN_2"/>
    <property type="match status" value="7"/>
</dbReference>
<feature type="signal peptide" evidence="15">
    <location>
        <begin position="1"/>
        <end position="27"/>
    </location>
</feature>
<evidence type="ECO:0000256" key="8">
    <source>
        <dbReference type="ARBA" id="ARBA00022889"/>
    </source>
</evidence>
<dbReference type="CDD" id="cd11304">
    <property type="entry name" value="Cadherin_repeat"/>
    <property type="match status" value="7"/>
</dbReference>
<feature type="compositionally biased region" description="Polar residues" evidence="13">
    <location>
        <begin position="818"/>
        <end position="830"/>
    </location>
</feature>
<organism evidence="17 18">
    <name type="scientific">Macrostomum lignano</name>
    <dbReference type="NCBI Taxonomy" id="282301"/>
    <lineage>
        <taxon>Eukaryota</taxon>
        <taxon>Metazoa</taxon>
        <taxon>Spiralia</taxon>
        <taxon>Lophotrochozoa</taxon>
        <taxon>Platyhelminthes</taxon>
        <taxon>Rhabditophora</taxon>
        <taxon>Macrostomorpha</taxon>
        <taxon>Macrostomida</taxon>
        <taxon>Macrostomidae</taxon>
        <taxon>Macrostomum</taxon>
    </lineage>
</organism>
<comment type="subcellular location">
    <subcellularLocation>
        <location evidence="1">Cell membrane</location>
        <topology evidence="1">Single-pass type I membrane protein</topology>
    </subcellularLocation>
</comment>
<evidence type="ECO:0000256" key="13">
    <source>
        <dbReference type="SAM" id="MobiDB-lite"/>
    </source>
</evidence>
<dbReference type="STRING" id="282301.A0A267DWJ2"/>
<feature type="compositionally biased region" description="Gly residues" evidence="13">
    <location>
        <begin position="1156"/>
        <end position="1169"/>
    </location>
</feature>
<feature type="chain" id="PRO_5012921699" description="Cadherin domain-containing protein" evidence="15">
    <location>
        <begin position="28"/>
        <end position="1182"/>
    </location>
</feature>
<evidence type="ECO:0000256" key="6">
    <source>
        <dbReference type="ARBA" id="ARBA00022737"/>
    </source>
</evidence>
<dbReference type="PROSITE" id="PS00232">
    <property type="entry name" value="CADHERIN_1"/>
    <property type="match status" value="3"/>
</dbReference>
<evidence type="ECO:0000256" key="1">
    <source>
        <dbReference type="ARBA" id="ARBA00004251"/>
    </source>
</evidence>